<keyword evidence="2" id="KW-1185">Reference proteome</keyword>
<comment type="caution">
    <text evidence="1">The sequence shown here is derived from an EMBL/GenBank/DDBJ whole genome shotgun (WGS) entry which is preliminary data.</text>
</comment>
<evidence type="ECO:0000313" key="2">
    <source>
        <dbReference type="Proteomes" id="UP000198811"/>
    </source>
</evidence>
<dbReference type="Proteomes" id="UP000198811">
    <property type="component" value="Unassembled WGS sequence"/>
</dbReference>
<feature type="non-terminal residue" evidence="1">
    <location>
        <position position="1"/>
    </location>
</feature>
<name>A0ABY0QPR6_CLOCO</name>
<gene>
    <name evidence="1" type="ORF">SAMN05216497_1391</name>
</gene>
<organism evidence="1 2">
    <name type="scientific">Clostridium cochlearium</name>
    <dbReference type="NCBI Taxonomy" id="1494"/>
    <lineage>
        <taxon>Bacteria</taxon>
        <taxon>Bacillati</taxon>
        <taxon>Bacillota</taxon>
        <taxon>Clostridia</taxon>
        <taxon>Eubacteriales</taxon>
        <taxon>Clostridiaceae</taxon>
        <taxon>Clostridium</taxon>
    </lineage>
</organism>
<protein>
    <recommendedName>
        <fullName evidence="3">Transposase</fullName>
    </recommendedName>
</protein>
<accession>A0ABY0QPR6</accession>
<reference evidence="1 2" key="1">
    <citation type="submission" date="2016-10" db="EMBL/GenBank/DDBJ databases">
        <authorList>
            <person name="Varghese N."/>
            <person name="Submissions S."/>
        </authorList>
    </citation>
    <scope>NUCLEOTIDE SEQUENCE [LARGE SCALE GENOMIC DNA]</scope>
    <source>
        <strain evidence="1 2">NLAE-zl-C224</strain>
    </source>
</reference>
<proteinExistence type="predicted"/>
<dbReference type="EMBL" id="FNGL01000039">
    <property type="protein sequence ID" value="SDL45157.1"/>
    <property type="molecule type" value="Genomic_DNA"/>
</dbReference>
<evidence type="ECO:0008006" key="3">
    <source>
        <dbReference type="Google" id="ProtNLM"/>
    </source>
</evidence>
<sequence length="30" mass="3458">TLKLSQVIALKSLVLAKYKNLYNEIFFATK</sequence>
<evidence type="ECO:0000313" key="1">
    <source>
        <dbReference type="EMBL" id="SDL45157.1"/>
    </source>
</evidence>